<dbReference type="Pfam" id="PF10318">
    <property type="entry name" value="7TM_GPCR_Srh"/>
    <property type="match status" value="1"/>
</dbReference>
<dbReference type="EMBL" id="GL379850">
    <property type="protein sequence ID" value="EGT55202.1"/>
    <property type="molecule type" value="Genomic_DNA"/>
</dbReference>
<evidence type="ECO:0008006" key="4">
    <source>
        <dbReference type="Google" id="ProtNLM"/>
    </source>
</evidence>
<feature type="transmembrane region" description="Helical" evidence="1">
    <location>
        <begin position="152"/>
        <end position="176"/>
    </location>
</feature>
<evidence type="ECO:0000256" key="1">
    <source>
        <dbReference type="SAM" id="Phobius"/>
    </source>
</evidence>
<keyword evidence="1" id="KW-0812">Transmembrane</keyword>
<keyword evidence="1" id="KW-1133">Transmembrane helix</keyword>
<name>G0N8N5_CAEBE</name>
<feature type="transmembrane region" description="Helical" evidence="1">
    <location>
        <begin position="74"/>
        <end position="96"/>
    </location>
</feature>
<organism evidence="3">
    <name type="scientific">Caenorhabditis brenneri</name>
    <name type="common">Nematode worm</name>
    <dbReference type="NCBI Taxonomy" id="135651"/>
    <lineage>
        <taxon>Eukaryota</taxon>
        <taxon>Metazoa</taxon>
        <taxon>Ecdysozoa</taxon>
        <taxon>Nematoda</taxon>
        <taxon>Chromadorea</taxon>
        <taxon>Rhabditida</taxon>
        <taxon>Rhabditina</taxon>
        <taxon>Rhabditomorpha</taxon>
        <taxon>Rhabditoidea</taxon>
        <taxon>Rhabditidae</taxon>
        <taxon>Peloderinae</taxon>
        <taxon>Caenorhabditis</taxon>
    </lineage>
</organism>
<dbReference type="InParanoid" id="G0N8N5"/>
<dbReference type="InterPro" id="IPR019422">
    <property type="entry name" value="7TM_GPCR_serpentine_rcpt_Srh"/>
</dbReference>
<keyword evidence="1" id="KW-0472">Membrane</keyword>
<dbReference type="Proteomes" id="UP000008068">
    <property type="component" value="Unassembled WGS sequence"/>
</dbReference>
<gene>
    <name evidence="2" type="ORF">CAEBREN_31424</name>
</gene>
<sequence length="230" mass="26162">MYWINAIWLTVSCLSFVFNAIVMFLAIDRQHSRLENNILNSDPRYQYVIDNYAPYIIDMKTATIPMNILLLEGMWAIVLFAIIVFYGAYRIFYALYKNRRLVSERVTKAQKNIVLTLFIYGATFFGLIGFPTVAATFLIIVGADFKYSPIGALYFISLSIPATLFCIINIITVSPYRRAIRNLFNRLIQHNSLPSSVATISGNRPAVAPLGQSLFTRERPAQPEVIENEP</sequence>
<feature type="transmembrane region" description="Helical" evidence="1">
    <location>
        <begin position="7"/>
        <end position="27"/>
    </location>
</feature>
<feature type="transmembrane region" description="Helical" evidence="1">
    <location>
        <begin position="117"/>
        <end position="140"/>
    </location>
</feature>
<dbReference type="HOGENOM" id="CLU_078606_0_0_1"/>
<proteinExistence type="predicted"/>
<keyword evidence="3" id="KW-1185">Reference proteome</keyword>
<accession>G0N8N5</accession>
<evidence type="ECO:0000313" key="3">
    <source>
        <dbReference type="Proteomes" id="UP000008068"/>
    </source>
</evidence>
<reference evidence="3" key="1">
    <citation type="submission" date="2011-07" db="EMBL/GenBank/DDBJ databases">
        <authorList>
            <consortium name="Caenorhabditis brenneri Sequencing and Analysis Consortium"/>
            <person name="Wilson R.K."/>
        </authorList>
    </citation>
    <scope>NUCLEOTIDE SEQUENCE [LARGE SCALE GENOMIC DNA]</scope>
    <source>
        <strain evidence="3">PB2801</strain>
    </source>
</reference>
<dbReference type="eggNOG" id="ENOG502TH8S">
    <property type="taxonomic scope" value="Eukaryota"/>
</dbReference>
<evidence type="ECO:0000313" key="2">
    <source>
        <dbReference type="EMBL" id="EGT55202.1"/>
    </source>
</evidence>
<protein>
    <recommendedName>
        <fullName evidence="4">G protein-coupled receptor</fullName>
    </recommendedName>
</protein>
<dbReference type="AlphaFoldDB" id="G0N8N5"/>
<dbReference type="OrthoDB" id="5824022at2759"/>